<dbReference type="EMBL" id="WBKB01000002">
    <property type="protein sequence ID" value="KAB1644162.1"/>
    <property type="molecule type" value="Genomic_DNA"/>
</dbReference>
<evidence type="ECO:0000313" key="2">
    <source>
        <dbReference type="EMBL" id="KAB1644162.1"/>
    </source>
</evidence>
<dbReference type="InterPro" id="IPR017946">
    <property type="entry name" value="PLC-like_Pdiesterase_TIM-brl"/>
</dbReference>
<dbReference type="AlphaFoldDB" id="A0A7J5BDN6"/>
<sequence length="252" mass="28403">MGYFEPAPPRILAHRGLAIDVPENTLAAFRAAFDVGVTHMETDAQVTKDDVAVLWHDESLERWDGTKTRIRDLTLGELQRRTRQGQQISTVAEALETLPEAKFNIDVKDPDAAAAVCDGIKWVEAEQRVLLTAFSERTCRELRKLLPLSYHGASWQRIAKALFAIARRDERHLAKLLSDCDAIQVPPKMARIELLTPRRLAAYKRHVKEVHVWTINDPAEMQQWLDAGVDGVVTDRADRGIPLVSRFPSNSP</sequence>
<name>A0A7J5BDN6_9MICO</name>
<dbReference type="GO" id="GO:0006629">
    <property type="term" value="P:lipid metabolic process"/>
    <property type="evidence" value="ECO:0007669"/>
    <property type="project" value="InterPro"/>
</dbReference>
<dbReference type="RefSeq" id="WP_158051665.1">
    <property type="nucleotide sequence ID" value="NZ_WBKB01000002.1"/>
</dbReference>
<gene>
    <name evidence="2" type="ORF">F8O05_05130</name>
</gene>
<accession>A0A7J5BDN6</accession>
<dbReference type="Pfam" id="PF03009">
    <property type="entry name" value="GDPD"/>
    <property type="match status" value="1"/>
</dbReference>
<evidence type="ECO:0000259" key="1">
    <source>
        <dbReference type="PROSITE" id="PS51704"/>
    </source>
</evidence>
<dbReference type="PANTHER" id="PTHR46211">
    <property type="entry name" value="GLYCEROPHOSPHORYL DIESTER PHOSPHODIESTERASE"/>
    <property type="match status" value="1"/>
</dbReference>
<comment type="caution">
    <text evidence="2">The sequence shown here is derived from an EMBL/GenBank/DDBJ whole genome shotgun (WGS) entry which is preliminary data.</text>
</comment>
<dbReference type="SUPFAM" id="SSF51695">
    <property type="entry name" value="PLC-like phosphodiesterases"/>
    <property type="match status" value="1"/>
</dbReference>
<proteinExistence type="predicted"/>
<dbReference type="OrthoDB" id="5241788at2"/>
<organism evidence="2 3">
    <name type="scientific">Gulosibacter chungangensis</name>
    <dbReference type="NCBI Taxonomy" id="979746"/>
    <lineage>
        <taxon>Bacteria</taxon>
        <taxon>Bacillati</taxon>
        <taxon>Actinomycetota</taxon>
        <taxon>Actinomycetes</taxon>
        <taxon>Micrococcales</taxon>
        <taxon>Microbacteriaceae</taxon>
        <taxon>Gulosibacter</taxon>
    </lineage>
</organism>
<keyword evidence="3" id="KW-1185">Reference proteome</keyword>
<protein>
    <submittedName>
        <fullName evidence="2">Glycerophosphodiester phosphodiesterase</fullName>
    </submittedName>
</protein>
<dbReference type="PANTHER" id="PTHR46211:SF14">
    <property type="entry name" value="GLYCEROPHOSPHODIESTER PHOSPHODIESTERASE"/>
    <property type="match status" value="1"/>
</dbReference>
<dbReference type="PROSITE" id="PS51704">
    <property type="entry name" value="GP_PDE"/>
    <property type="match status" value="1"/>
</dbReference>
<evidence type="ECO:0000313" key="3">
    <source>
        <dbReference type="Proteomes" id="UP000433493"/>
    </source>
</evidence>
<dbReference type="GO" id="GO:0008081">
    <property type="term" value="F:phosphoric diester hydrolase activity"/>
    <property type="evidence" value="ECO:0007669"/>
    <property type="project" value="InterPro"/>
</dbReference>
<dbReference type="Proteomes" id="UP000433493">
    <property type="component" value="Unassembled WGS sequence"/>
</dbReference>
<feature type="domain" description="GP-PDE" evidence="1">
    <location>
        <begin position="9"/>
        <end position="244"/>
    </location>
</feature>
<reference evidence="2 3" key="1">
    <citation type="submission" date="2019-09" db="EMBL/GenBank/DDBJ databases">
        <title>Phylogeny of genus Pseudoclavibacter and closely related genus.</title>
        <authorList>
            <person name="Li Y."/>
        </authorList>
    </citation>
    <scope>NUCLEOTIDE SEQUENCE [LARGE SCALE GENOMIC DNA]</scope>
    <source>
        <strain evidence="2 3">KCTC 13959</strain>
    </source>
</reference>
<dbReference type="InterPro" id="IPR030395">
    <property type="entry name" value="GP_PDE_dom"/>
</dbReference>
<dbReference type="Gene3D" id="3.20.20.190">
    <property type="entry name" value="Phosphatidylinositol (PI) phosphodiesterase"/>
    <property type="match status" value="1"/>
</dbReference>